<evidence type="ECO:0000256" key="1">
    <source>
        <dbReference type="SAM" id="Phobius"/>
    </source>
</evidence>
<proteinExistence type="predicted"/>
<organism evidence="2 3">
    <name type="scientific">Lachnospira pectinoschiza</name>
    <dbReference type="NCBI Taxonomy" id="28052"/>
    <lineage>
        <taxon>Bacteria</taxon>
        <taxon>Bacillati</taxon>
        <taxon>Bacillota</taxon>
        <taxon>Clostridia</taxon>
        <taxon>Lachnospirales</taxon>
        <taxon>Lachnospiraceae</taxon>
        <taxon>Lachnospira</taxon>
    </lineage>
</organism>
<keyword evidence="1" id="KW-0812">Transmembrane</keyword>
<evidence type="ECO:0008006" key="4">
    <source>
        <dbReference type="Google" id="ProtNLM"/>
    </source>
</evidence>
<keyword evidence="1" id="KW-1133">Transmembrane helix</keyword>
<gene>
    <name evidence="2" type="ORF">SAMN05216544_1158</name>
</gene>
<feature type="transmembrane region" description="Helical" evidence="1">
    <location>
        <begin position="307"/>
        <end position="333"/>
    </location>
</feature>
<dbReference type="OrthoDB" id="10017126at2"/>
<feature type="transmembrane region" description="Helical" evidence="1">
    <location>
        <begin position="250"/>
        <end position="273"/>
    </location>
</feature>
<accession>A0A1G9W1J6</accession>
<sequence>MGQPTKISKTNKRLNVLETFLEIFTQFVVFFAIEVMAIIGIANRPNTDIVLCLLCIIPTVALYIVRRKVNNFTAFMIINLIFPVASLAFARNDLEIVTFFLATLVISLRSIRIKNAMNKLTELANNSPVSKDFVSNLKSAADEDVYSSSVIKERMHPAYALVMFVGYVLGGSNNNDGLVGLMVLLFVVFVLSSLIYNQVKELNKVIKVNSGKSEFPLNRIINANVTVTFVIALVMAVFMYLFYYGKYGNLFSIIGGFLFAIVKLIIKFILILWGSGGDSTDSASSSDEASSGYDIGFADSTANDNAAIFNAIFEAFALVLVIALAVSVIYLVFKYAKSFKRTKLDEFDEVEFLKEEKISKDKAYETLKKESSKGLSNNDSYRKIFKKYAKSKKRYTKYKKNGLKPDKLMPGDISSKLIIEDEEKAAKITEAYEKARYSREEVTKEEISYLKKL</sequence>
<dbReference type="RefSeq" id="WP_074521331.1">
    <property type="nucleotide sequence ID" value="NZ_FNHZ01000002.1"/>
</dbReference>
<feature type="transmembrane region" description="Helical" evidence="1">
    <location>
        <begin position="72"/>
        <end position="90"/>
    </location>
</feature>
<dbReference type="Proteomes" id="UP000187651">
    <property type="component" value="Unassembled WGS sequence"/>
</dbReference>
<dbReference type="AlphaFoldDB" id="A0A1G9W1J6"/>
<dbReference type="EMBL" id="FNHZ01000002">
    <property type="protein sequence ID" value="SDM78384.1"/>
    <property type="molecule type" value="Genomic_DNA"/>
</dbReference>
<protein>
    <recommendedName>
        <fullName evidence="4">DUF4129 domain-containing protein</fullName>
    </recommendedName>
</protein>
<name>A0A1G9W1J6_9FIRM</name>
<reference evidence="3" key="1">
    <citation type="submission" date="2016-10" db="EMBL/GenBank/DDBJ databases">
        <authorList>
            <person name="Varghese N."/>
            <person name="Submissions S."/>
        </authorList>
    </citation>
    <scope>NUCLEOTIDE SEQUENCE [LARGE SCALE GENOMIC DNA]</scope>
    <source>
        <strain evidence="3">M83</strain>
    </source>
</reference>
<feature type="transmembrane region" description="Helical" evidence="1">
    <location>
        <begin position="178"/>
        <end position="199"/>
    </location>
</feature>
<evidence type="ECO:0000313" key="2">
    <source>
        <dbReference type="EMBL" id="SDM78384.1"/>
    </source>
</evidence>
<evidence type="ECO:0000313" key="3">
    <source>
        <dbReference type="Proteomes" id="UP000187651"/>
    </source>
</evidence>
<feature type="transmembrane region" description="Helical" evidence="1">
    <location>
        <begin position="48"/>
        <end position="65"/>
    </location>
</feature>
<feature type="transmembrane region" description="Helical" evidence="1">
    <location>
        <begin position="20"/>
        <end position="42"/>
    </location>
</feature>
<feature type="transmembrane region" description="Helical" evidence="1">
    <location>
        <begin position="219"/>
        <end position="243"/>
    </location>
</feature>
<keyword evidence="1" id="KW-0472">Membrane</keyword>
<feature type="transmembrane region" description="Helical" evidence="1">
    <location>
        <begin position="96"/>
        <end position="111"/>
    </location>
</feature>
<keyword evidence="3" id="KW-1185">Reference proteome</keyword>